<gene>
    <name evidence="1" type="ORF">PHAECO_LOCUS1472</name>
</gene>
<dbReference type="AlphaFoldDB" id="A0A9N9SDH6"/>
<protein>
    <submittedName>
        <fullName evidence="1">Uncharacterized protein</fullName>
    </submittedName>
</protein>
<proteinExistence type="predicted"/>
<evidence type="ECO:0000313" key="2">
    <source>
        <dbReference type="Proteomes" id="UP001153737"/>
    </source>
</evidence>
<reference evidence="1" key="1">
    <citation type="submission" date="2022-01" db="EMBL/GenBank/DDBJ databases">
        <authorList>
            <person name="King R."/>
        </authorList>
    </citation>
    <scope>NUCLEOTIDE SEQUENCE</scope>
</reference>
<name>A0A9N9SDH6_PHACE</name>
<dbReference type="OrthoDB" id="6740080at2759"/>
<organism evidence="1 2">
    <name type="scientific">Phaedon cochleariae</name>
    <name type="common">Mustard beetle</name>
    <dbReference type="NCBI Taxonomy" id="80249"/>
    <lineage>
        <taxon>Eukaryota</taxon>
        <taxon>Metazoa</taxon>
        <taxon>Ecdysozoa</taxon>
        <taxon>Arthropoda</taxon>
        <taxon>Hexapoda</taxon>
        <taxon>Insecta</taxon>
        <taxon>Pterygota</taxon>
        <taxon>Neoptera</taxon>
        <taxon>Endopterygota</taxon>
        <taxon>Coleoptera</taxon>
        <taxon>Polyphaga</taxon>
        <taxon>Cucujiformia</taxon>
        <taxon>Chrysomeloidea</taxon>
        <taxon>Chrysomelidae</taxon>
        <taxon>Chrysomelinae</taxon>
        <taxon>Chrysomelini</taxon>
        <taxon>Phaedon</taxon>
    </lineage>
</organism>
<evidence type="ECO:0000313" key="1">
    <source>
        <dbReference type="EMBL" id="CAG9814304.1"/>
    </source>
</evidence>
<dbReference type="Proteomes" id="UP001153737">
    <property type="component" value="Chromosome 10"/>
</dbReference>
<dbReference type="EMBL" id="OU896716">
    <property type="protein sequence ID" value="CAG9814304.1"/>
    <property type="molecule type" value="Genomic_DNA"/>
</dbReference>
<keyword evidence="2" id="KW-1185">Reference proteome</keyword>
<sequence>MVITLSDQYFQYFINPSKRKNRNSTLANALLNLSMVSKITIEQKFLERGHTQVEADSIHSTIERKLRHTNISVPADYVAICRSARRYPRPYTVYYLGHGFFKDFSKLSFLKSLRPGKRVGDPHVTDIRSLKYTPDGTIGYKLRHSENYMDLQFSRVSKKTRLEQCCPFSELTALYDDPLAIKKEKFLHLQALKMSIPADYHNFYDNLSYH</sequence>
<accession>A0A9N9SDH6</accession>
<reference evidence="1" key="2">
    <citation type="submission" date="2022-10" db="EMBL/GenBank/DDBJ databases">
        <authorList>
            <consortium name="ENA_rothamsted_submissions"/>
            <consortium name="culmorum"/>
            <person name="King R."/>
        </authorList>
    </citation>
    <scope>NUCLEOTIDE SEQUENCE</scope>
</reference>